<evidence type="ECO:0000313" key="3">
    <source>
        <dbReference type="Proteomes" id="UP000063308"/>
    </source>
</evidence>
<dbReference type="AlphaFoldDB" id="A0A0E4FY56"/>
<protein>
    <submittedName>
        <fullName evidence="2">Uncharacterized protein</fullName>
    </submittedName>
</protein>
<feature type="region of interest" description="Disordered" evidence="1">
    <location>
        <begin position="42"/>
        <end position="61"/>
    </location>
</feature>
<name>A0A0E4FY56_9BRAD</name>
<dbReference type="EMBL" id="AP014685">
    <property type="protein sequence ID" value="BAR61643.1"/>
    <property type="molecule type" value="Genomic_DNA"/>
</dbReference>
<gene>
    <name evidence="2" type="ORF">NK6_8494</name>
</gene>
<evidence type="ECO:0000256" key="1">
    <source>
        <dbReference type="SAM" id="MobiDB-lite"/>
    </source>
</evidence>
<evidence type="ECO:0000313" key="2">
    <source>
        <dbReference type="EMBL" id="BAR61643.1"/>
    </source>
</evidence>
<proteinExistence type="predicted"/>
<accession>A0A0E4FY56</accession>
<sequence>MVKRSWQEILASSFVIGFGDWRRTGYAIWPMSLTPYEPYSAASLGRKRPVSRTGRAGPPAK</sequence>
<organism evidence="2 3">
    <name type="scientific">Bradyrhizobium diazoefficiens</name>
    <dbReference type="NCBI Taxonomy" id="1355477"/>
    <lineage>
        <taxon>Bacteria</taxon>
        <taxon>Pseudomonadati</taxon>
        <taxon>Pseudomonadota</taxon>
        <taxon>Alphaproteobacteria</taxon>
        <taxon>Hyphomicrobiales</taxon>
        <taxon>Nitrobacteraceae</taxon>
        <taxon>Bradyrhizobium</taxon>
    </lineage>
</organism>
<reference evidence="2 3" key="1">
    <citation type="submission" date="2014-11" db="EMBL/GenBank/DDBJ databases">
        <title>Symbiosis island explosion on the genome of extra-slow-growing strains of soybean bradyrhizobia with massive insertion sequences.</title>
        <authorList>
            <person name="Iida T."/>
            <person name="Minamisawa K."/>
        </authorList>
    </citation>
    <scope>NUCLEOTIDE SEQUENCE [LARGE SCALE GENOMIC DNA]</scope>
    <source>
        <strain evidence="2 3">NK6</strain>
    </source>
</reference>
<dbReference type="Proteomes" id="UP000063308">
    <property type="component" value="Chromosome"/>
</dbReference>